<reference evidence="1 2" key="1">
    <citation type="submission" date="2015-01" db="EMBL/GenBank/DDBJ databases">
        <title>Evolution of Trichinella species and genotypes.</title>
        <authorList>
            <person name="Korhonen P.K."/>
            <person name="Edoardo P."/>
            <person name="Giuseppe L.R."/>
            <person name="Gasser R.B."/>
        </authorList>
    </citation>
    <scope>NUCLEOTIDE SEQUENCE [LARGE SCALE GENOMIC DNA]</scope>
    <source>
        <strain evidence="1">ISS3</strain>
    </source>
</reference>
<protein>
    <submittedName>
        <fullName evidence="1">Uncharacterized protein</fullName>
    </submittedName>
</protein>
<comment type="caution">
    <text evidence="1">The sequence shown here is derived from an EMBL/GenBank/DDBJ whole genome shotgun (WGS) entry which is preliminary data.</text>
</comment>
<dbReference type="EMBL" id="JYDH01000041">
    <property type="protein sequence ID" value="KRY36645.1"/>
    <property type="molecule type" value="Genomic_DNA"/>
</dbReference>
<sequence length="67" mass="7883">MSVQAEEQCNRSADSVMMNSTDDDLFYLQTKNSANDMNKMDDFQCLNDHHMSDRTAFNKHPVERFEF</sequence>
<dbReference type="AlphaFoldDB" id="A0A0V1BHK3"/>
<dbReference type="OrthoDB" id="10273004at2759"/>
<evidence type="ECO:0000313" key="2">
    <source>
        <dbReference type="Proteomes" id="UP000054776"/>
    </source>
</evidence>
<organism evidence="1 2">
    <name type="scientific">Trichinella spiralis</name>
    <name type="common">Trichina worm</name>
    <dbReference type="NCBI Taxonomy" id="6334"/>
    <lineage>
        <taxon>Eukaryota</taxon>
        <taxon>Metazoa</taxon>
        <taxon>Ecdysozoa</taxon>
        <taxon>Nematoda</taxon>
        <taxon>Enoplea</taxon>
        <taxon>Dorylaimia</taxon>
        <taxon>Trichinellida</taxon>
        <taxon>Trichinellidae</taxon>
        <taxon>Trichinella</taxon>
    </lineage>
</organism>
<dbReference type="InParanoid" id="A0A0V1BHK3"/>
<accession>A0A0V1BHK3</accession>
<dbReference type="Proteomes" id="UP000054776">
    <property type="component" value="Unassembled WGS sequence"/>
</dbReference>
<proteinExistence type="predicted"/>
<keyword evidence="2" id="KW-1185">Reference proteome</keyword>
<name>A0A0V1BHK3_TRISP</name>
<gene>
    <name evidence="1" type="ORF">T01_7866</name>
</gene>
<evidence type="ECO:0000313" key="1">
    <source>
        <dbReference type="EMBL" id="KRY36645.1"/>
    </source>
</evidence>